<dbReference type="EC" id="4.2.1.-" evidence="3"/>
<proteinExistence type="inferred from homology"/>
<reference evidence="4" key="2">
    <citation type="submission" date="2020-09" db="EMBL/GenBank/DDBJ databases">
        <authorList>
            <person name="Sun Q."/>
            <person name="Kim S."/>
        </authorList>
    </citation>
    <scope>NUCLEOTIDE SEQUENCE</scope>
    <source>
        <strain evidence="4">KCTC 42731</strain>
    </source>
</reference>
<dbReference type="NCBIfam" id="NF003969">
    <property type="entry name" value="PRK05463.1"/>
    <property type="match status" value="1"/>
</dbReference>
<dbReference type="Gene3D" id="3.40.1640.10">
    <property type="entry name" value="PSTPO5379-like"/>
    <property type="match status" value="1"/>
</dbReference>
<dbReference type="InterPro" id="IPR038021">
    <property type="entry name" value="Putative_hydro-lyase"/>
</dbReference>
<accession>A0A919BEL2</accession>
<evidence type="ECO:0000256" key="2">
    <source>
        <dbReference type="ARBA" id="ARBA00023239"/>
    </source>
</evidence>
<evidence type="ECO:0000313" key="4">
    <source>
        <dbReference type="EMBL" id="GHF83487.1"/>
    </source>
</evidence>
<dbReference type="GO" id="GO:0016829">
    <property type="term" value="F:lyase activity"/>
    <property type="evidence" value="ECO:0007669"/>
    <property type="project" value="UniProtKB-KW"/>
</dbReference>
<evidence type="ECO:0000256" key="3">
    <source>
        <dbReference type="HAMAP-Rule" id="MF_01830"/>
    </source>
</evidence>
<dbReference type="Gene3D" id="3.30.2040.10">
    <property type="entry name" value="PSTPO5379-like domain"/>
    <property type="match status" value="1"/>
</dbReference>
<gene>
    <name evidence="4" type="ORF">GCM10017161_08480</name>
</gene>
<comment type="caution">
    <text evidence="4">The sequence shown here is derived from an EMBL/GenBank/DDBJ whole genome shotgun (WGS) entry which is preliminary data.</text>
</comment>
<dbReference type="Pfam" id="PF07286">
    <property type="entry name" value="D-Glu_cyclase"/>
    <property type="match status" value="1"/>
</dbReference>
<dbReference type="AlphaFoldDB" id="A0A919BEL2"/>
<dbReference type="FunFam" id="3.30.2040.10:FF:000001">
    <property type="entry name" value="D-glutamate cyclase, mitochondrial"/>
    <property type="match status" value="1"/>
</dbReference>
<dbReference type="Proteomes" id="UP000623842">
    <property type="component" value="Unassembled WGS sequence"/>
</dbReference>
<sequence length="263" mass="29015">MNQETPLVIRQQIRNGDFSSPTSGVAPGFVQCNLVVLPKSHAKDFEQFCQLNAKSCPLIAMSESPGDFSLKTLGEQIDIRTDIPRYRVYQQGQLVDEVNDISELWQDDYVAFLLGCSFSFEEALIADGIEIRNITEGKNVPMYKTNIPNKAVNQFAGNMVVSMRPMRIEDAKKSVTICNQFPLVHGAPIHIGDPTVLGISDINQPDFGDAVTIKDQEVPVFWACGVTPQVAIANAKPDICITHSPGYMLITDIPNSTLRQSDN</sequence>
<dbReference type="HAMAP" id="MF_01830">
    <property type="entry name" value="Hydro_lyase"/>
    <property type="match status" value="1"/>
</dbReference>
<name>A0A919BEL2_9GAMM</name>
<protein>
    <recommendedName>
        <fullName evidence="3">Putative hydro-lyase GCM10017161_08480</fullName>
        <ecNumber evidence="3">4.2.1.-</ecNumber>
    </recommendedName>
</protein>
<organism evidence="4 5">
    <name type="scientific">Thalassotalea marina</name>
    <dbReference type="NCBI Taxonomy" id="1673741"/>
    <lineage>
        <taxon>Bacteria</taxon>
        <taxon>Pseudomonadati</taxon>
        <taxon>Pseudomonadota</taxon>
        <taxon>Gammaproteobacteria</taxon>
        <taxon>Alteromonadales</taxon>
        <taxon>Colwelliaceae</taxon>
        <taxon>Thalassotalea</taxon>
    </lineage>
</organism>
<reference evidence="4" key="1">
    <citation type="journal article" date="2014" name="Int. J. Syst. Evol. Microbiol.">
        <title>Complete genome sequence of Corynebacterium casei LMG S-19264T (=DSM 44701T), isolated from a smear-ripened cheese.</title>
        <authorList>
            <consortium name="US DOE Joint Genome Institute (JGI-PGF)"/>
            <person name="Walter F."/>
            <person name="Albersmeier A."/>
            <person name="Kalinowski J."/>
            <person name="Ruckert C."/>
        </authorList>
    </citation>
    <scope>NUCLEOTIDE SEQUENCE</scope>
    <source>
        <strain evidence="4">KCTC 42731</strain>
    </source>
</reference>
<evidence type="ECO:0000313" key="5">
    <source>
        <dbReference type="Proteomes" id="UP000623842"/>
    </source>
</evidence>
<keyword evidence="5" id="KW-1185">Reference proteome</keyword>
<dbReference type="PIRSF" id="PIRSF029755">
    <property type="entry name" value="UCP029755"/>
    <property type="match status" value="1"/>
</dbReference>
<evidence type="ECO:0000256" key="1">
    <source>
        <dbReference type="ARBA" id="ARBA00007896"/>
    </source>
</evidence>
<keyword evidence="2 3" id="KW-0456">Lyase</keyword>
<dbReference type="PANTHER" id="PTHR32022">
    <property type="entry name" value="D-GLUTAMATE CYCLASE, MITOCHONDRIAL"/>
    <property type="match status" value="1"/>
</dbReference>
<dbReference type="PANTHER" id="PTHR32022:SF10">
    <property type="entry name" value="D-GLUTAMATE CYCLASE, MITOCHONDRIAL"/>
    <property type="match status" value="1"/>
</dbReference>
<dbReference type="EMBL" id="BNCK01000002">
    <property type="protein sequence ID" value="GHF83487.1"/>
    <property type="molecule type" value="Genomic_DNA"/>
</dbReference>
<dbReference type="InterPro" id="IPR016938">
    <property type="entry name" value="UPF0317"/>
</dbReference>
<comment type="similarity">
    <text evidence="1 3">Belongs to the D-glutamate cyclase family.</text>
</comment>
<dbReference type="SUPFAM" id="SSF160920">
    <property type="entry name" value="PSTPO5379-like"/>
    <property type="match status" value="1"/>
</dbReference>
<dbReference type="InterPro" id="IPR009906">
    <property type="entry name" value="D-Glu_cyclase"/>
</dbReference>
<dbReference type="RefSeq" id="WP_189767610.1">
    <property type="nucleotide sequence ID" value="NZ_BNCK01000002.1"/>
</dbReference>